<evidence type="ECO:0000313" key="1">
    <source>
        <dbReference type="EMBL" id="SIQ62101.1"/>
    </source>
</evidence>
<protein>
    <submittedName>
        <fullName evidence="1">Uncharacterized protein</fullName>
    </submittedName>
</protein>
<dbReference type="RefSeq" id="WP_076544408.1">
    <property type="nucleotide sequence ID" value="NZ_FTNC01000006.1"/>
</dbReference>
<organism evidence="1 2">
    <name type="scientific">Halanaerobium kushneri</name>
    <dbReference type="NCBI Taxonomy" id="56779"/>
    <lineage>
        <taxon>Bacteria</taxon>
        <taxon>Bacillati</taxon>
        <taxon>Bacillota</taxon>
        <taxon>Clostridia</taxon>
        <taxon>Halanaerobiales</taxon>
        <taxon>Halanaerobiaceae</taxon>
        <taxon>Halanaerobium</taxon>
    </lineage>
</organism>
<dbReference type="OrthoDB" id="2111300at2"/>
<keyword evidence="2" id="KW-1185">Reference proteome</keyword>
<dbReference type="Proteomes" id="UP000185669">
    <property type="component" value="Unassembled WGS sequence"/>
</dbReference>
<reference evidence="2" key="1">
    <citation type="submission" date="2017-01" db="EMBL/GenBank/DDBJ databases">
        <authorList>
            <person name="Varghese N."/>
            <person name="Submissions S."/>
        </authorList>
    </citation>
    <scope>NUCLEOTIDE SEQUENCE [LARGE SCALE GENOMIC DNA]</scope>
    <source>
        <strain evidence="2">ATCC 700103</strain>
    </source>
</reference>
<dbReference type="STRING" id="56779.SAMN05421834_10682"/>
<evidence type="ECO:0000313" key="2">
    <source>
        <dbReference type="Proteomes" id="UP000185669"/>
    </source>
</evidence>
<accession>A0A1N6U9C0</accession>
<name>A0A1N6U9C0_9FIRM</name>
<dbReference type="EMBL" id="FTNC01000006">
    <property type="protein sequence ID" value="SIQ62101.1"/>
    <property type="molecule type" value="Genomic_DNA"/>
</dbReference>
<gene>
    <name evidence="1" type="ORF">SAMN05421834_10682</name>
</gene>
<proteinExistence type="predicted"/>
<sequence>MLTNIKKITFILLIIIVLSSTAVIAFDDGSFYAEQKETATTIIGDLKPEIRVFDDGDLERNLSGNLDISYPGNKHSFQLITDFQIGAAKEIEFNELNYQYFGNKYSLLLGKHRVIWGKGDQLHVLDNINPEDLSDFYNPDYKDRQIGEEMIKIDRYFRNGNANLEFIYTPDFEGHRLAEDPDSPLGNWIINPFADKISISALKSATNYSETEIIRQVEAAVKEEEQQFGLRFTDTRGGTDYGFSYYHGYLREPSYDPAAFNTGSNPFTNNPAQNRDIFSQLLDAADLHYDQVDVFGFEMARVIASINSRFELAYYNTDDSSGNDPTIRNNKVAWVIGGDRDLPISNLNLNIQFTGEKILDDSQIEANNAADLQYNQDGDYLTNRAVVKLEDSYQNEKIIPQITWVYNLSDHDYSLENAVEYELKQDLVMKFSHKIFNGDQNTDFGQFDDNDFSSISLHYSF</sequence>
<dbReference type="AlphaFoldDB" id="A0A1N6U9C0"/>